<dbReference type="KEGG" id="tsph:KIH39_16315"/>
<reference evidence="2" key="1">
    <citation type="submission" date="2021-05" db="EMBL/GenBank/DDBJ databases">
        <title>Complete genome sequence of the cellulolytic planctomycete Telmatocola sphagniphila SP2T and characterization of the first cellulase from planctomycetes.</title>
        <authorList>
            <person name="Rakitin A.L."/>
            <person name="Beletsky A.V."/>
            <person name="Naumoff D.G."/>
            <person name="Kulichevskaya I.S."/>
            <person name="Mardanov A.V."/>
            <person name="Ravin N.V."/>
            <person name="Dedysh S.N."/>
        </authorList>
    </citation>
    <scope>NUCLEOTIDE SEQUENCE</scope>
    <source>
        <strain evidence="2">SP2T</strain>
    </source>
</reference>
<keyword evidence="3" id="KW-1185">Reference proteome</keyword>
<evidence type="ECO:0000313" key="3">
    <source>
        <dbReference type="Proteomes" id="UP000676194"/>
    </source>
</evidence>
<dbReference type="RefSeq" id="WP_213494283.1">
    <property type="nucleotide sequence ID" value="NZ_CP074694.1"/>
</dbReference>
<feature type="domain" description="Methanolan biosynthesis EpsI" evidence="1">
    <location>
        <begin position="9"/>
        <end position="148"/>
    </location>
</feature>
<proteinExistence type="predicted"/>
<name>A0A8E6ETU3_9BACT</name>
<dbReference type="Proteomes" id="UP000676194">
    <property type="component" value="Chromosome"/>
</dbReference>
<accession>A0A8E6ETU3</accession>
<protein>
    <submittedName>
        <fullName evidence="2">Exosortase-associated EpsI family protein</fullName>
    </submittedName>
</protein>
<organism evidence="2 3">
    <name type="scientific">Telmatocola sphagniphila</name>
    <dbReference type="NCBI Taxonomy" id="1123043"/>
    <lineage>
        <taxon>Bacteria</taxon>
        <taxon>Pseudomonadati</taxon>
        <taxon>Planctomycetota</taxon>
        <taxon>Planctomycetia</taxon>
        <taxon>Gemmatales</taxon>
        <taxon>Gemmataceae</taxon>
    </lineage>
</organism>
<dbReference type="Pfam" id="PF11984">
    <property type="entry name" value="DUF3485"/>
    <property type="match status" value="1"/>
</dbReference>
<dbReference type="AlphaFoldDB" id="A0A8E6ETU3"/>
<evidence type="ECO:0000313" key="2">
    <source>
        <dbReference type="EMBL" id="QVL30412.1"/>
    </source>
</evidence>
<dbReference type="EMBL" id="CP074694">
    <property type="protein sequence ID" value="QVL30412.1"/>
    <property type="molecule type" value="Genomic_DNA"/>
</dbReference>
<dbReference type="InterPro" id="IPR014263">
    <property type="entry name" value="Methanolan_biosynth_EpsI"/>
</dbReference>
<evidence type="ECO:0000259" key="1">
    <source>
        <dbReference type="Pfam" id="PF11984"/>
    </source>
</evidence>
<sequence>MKPQAFFILAIVLVGSSLVHGHYSGRWEDFTEIRPVLNQLPEHMGDWTPGNFLKIDSRELAFQSSAEHRIIRHVPSNRNIVLSLTSGRPAVVAVHTPDVCYVGSGFQAMTQARRVEVPTEQGPATLWCCDFQKNEERIRVYWSWSDGSRWQAPDSPRWQFARTLRLWKLYVVHPLETGDDWTVNEDSLNSASPLLNALSAAIRR</sequence>
<gene>
    <name evidence="2" type="ORF">KIH39_16315</name>
</gene>